<evidence type="ECO:0000256" key="1">
    <source>
        <dbReference type="ARBA" id="ARBA00022679"/>
    </source>
</evidence>
<reference evidence="4" key="1">
    <citation type="submission" date="2013-12" db="EMBL/GenBank/DDBJ databases">
        <authorList>
            <person name="Linke B."/>
        </authorList>
    </citation>
    <scope>NUCLEOTIDE SEQUENCE [LARGE SCALE GENOMIC DNA]</scope>
    <source>
        <strain evidence="4">CRIB-18</strain>
    </source>
</reference>
<dbReference type="GO" id="GO:0003977">
    <property type="term" value="F:UDP-N-acetylglucosamine diphosphorylase activity"/>
    <property type="evidence" value="ECO:0007669"/>
    <property type="project" value="UniProtKB-EC"/>
</dbReference>
<dbReference type="STRING" id="1437425.CSEC_1445"/>
<evidence type="ECO:0000259" key="3">
    <source>
        <dbReference type="Pfam" id="PF12804"/>
    </source>
</evidence>
<dbReference type="SUPFAM" id="SSF53448">
    <property type="entry name" value="Nucleotide-diphospho-sugar transferases"/>
    <property type="match status" value="1"/>
</dbReference>
<dbReference type="InterPro" id="IPR025877">
    <property type="entry name" value="MobA-like_NTP_Trfase"/>
</dbReference>
<dbReference type="eggNOG" id="COG1213">
    <property type="taxonomic scope" value="Bacteria"/>
</dbReference>
<dbReference type="EMBL" id="CCEJ010000007">
    <property type="protein sequence ID" value="CDR34259.1"/>
    <property type="molecule type" value="Genomic_DNA"/>
</dbReference>
<evidence type="ECO:0000313" key="4">
    <source>
        <dbReference type="EMBL" id="CDR34259.1"/>
    </source>
</evidence>
<proteinExistence type="predicted"/>
<dbReference type="InterPro" id="IPR050065">
    <property type="entry name" value="GlmU-like"/>
</dbReference>
<dbReference type="Pfam" id="PF12804">
    <property type="entry name" value="NTP_transf_3"/>
    <property type="match status" value="1"/>
</dbReference>
<sequence>MKVIILAAGKGRRLGPLQSPKPLTKLANGKSILSCQVDHLLKHFSIHDILIVVGYKKELIMEAFPDLGFVYSPGYEEENTSQSLLRALYKIEDEDLLFLNGDVVFKESVLSKLLSSKNSSLLVSETEVSEEEVKYDLKDDGSIRNISKEVKHPLGEALGINLIRKEDLPLLKKTLKLCLPNDYFEKGIEIAIGEGLKIYPTIVSKESCMEIDFPKDLERANIIMKHW</sequence>
<gene>
    <name evidence="4" type="primary">glmu1</name>
    <name evidence="4" type="ORF">CSEC_1445</name>
</gene>
<dbReference type="AlphaFoldDB" id="A0A090E0B9"/>
<keyword evidence="2 4" id="KW-0548">Nucleotidyltransferase</keyword>
<name>A0A090E0B9_9BACT</name>
<reference evidence="4" key="2">
    <citation type="submission" date="2014-09" db="EMBL/GenBank/DDBJ databases">
        <title>Criblamydia sequanensis harbors a mega-plasmid encoding arsenite resistance.</title>
        <authorList>
            <person name="Bertelli C."/>
            <person name="Goesmann A."/>
            <person name="Greub G."/>
        </authorList>
    </citation>
    <scope>NUCLEOTIDE SEQUENCE [LARGE SCALE GENOMIC DNA]</scope>
    <source>
        <strain evidence="4">CRIB-18</strain>
    </source>
</reference>
<dbReference type="PANTHER" id="PTHR43584:SF8">
    <property type="entry name" value="N-ACETYLMURAMATE ALPHA-1-PHOSPHATE URIDYLYLTRANSFERASE"/>
    <property type="match status" value="1"/>
</dbReference>
<evidence type="ECO:0000256" key="2">
    <source>
        <dbReference type="ARBA" id="ARBA00022695"/>
    </source>
</evidence>
<comment type="caution">
    <text evidence="4">The sequence shown here is derived from an EMBL/GenBank/DDBJ whole genome shotgun (WGS) entry which is preliminary data.</text>
</comment>
<feature type="domain" description="MobA-like NTP transferase" evidence="3">
    <location>
        <begin position="3"/>
        <end position="116"/>
    </location>
</feature>
<organism evidence="4 5">
    <name type="scientific">Candidatus Criblamydia sequanensis CRIB-18</name>
    <dbReference type="NCBI Taxonomy" id="1437425"/>
    <lineage>
        <taxon>Bacteria</taxon>
        <taxon>Pseudomonadati</taxon>
        <taxon>Chlamydiota</taxon>
        <taxon>Chlamydiia</taxon>
        <taxon>Parachlamydiales</taxon>
        <taxon>Candidatus Criblamydiaceae</taxon>
        <taxon>Candidatus Criblamydia</taxon>
    </lineage>
</organism>
<dbReference type="PANTHER" id="PTHR43584">
    <property type="entry name" value="NUCLEOTIDYL TRANSFERASE"/>
    <property type="match status" value="1"/>
</dbReference>
<keyword evidence="5" id="KW-1185">Reference proteome</keyword>
<dbReference type="InterPro" id="IPR029044">
    <property type="entry name" value="Nucleotide-diphossugar_trans"/>
</dbReference>
<keyword evidence="1 4" id="KW-0808">Transferase</keyword>
<evidence type="ECO:0000313" key="5">
    <source>
        <dbReference type="Proteomes" id="UP000031552"/>
    </source>
</evidence>
<dbReference type="Proteomes" id="UP000031552">
    <property type="component" value="Unassembled WGS sequence"/>
</dbReference>
<accession>A0A090E0B9</accession>
<dbReference type="OrthoDB" id="9803871at2"/>
<dbReference type="RefSeq" id="WP_041017811.1">
    <property type="nucleotide sequence ID" value="NZ_CCEJ010000007.1"/>
</dbReference>
<dbReference type="Gene3D" id="3.90.550.10">
    <property type="entry name" value="Spore Coat Polysaccharide Biosynthesis Protein SpsA, Chain A"/>
    <property type="match status" value="1"/>
</dbReference>
<protein>
    <submittedName>
        <fullName evidence="4">UDP-N-acetylglucosamine pyrophosphorylase</fullName>
        <ecNumber evidence="4">2.7.7.23</ecNumber>
    </submittedName>
</protein>
<dbReference type="EC" id="2.7.7.23" evidence="4"/>